<organism evidence="2 3">
    <name type="scientific">Fusarium torulosum</name>
    <dbReference type="NCBI Taxonomy" id="33205"/>
    <lineage>
        <taxon>Eukaryota</taxon>
        <taxon>Fungi</taxon>
        <taxon>Dikarya</taxon>
        <taxon>Ascomycota</taxon>
        <taxon>Pezizomycotina</taxon>
        <taxon>Sordariomycetes</taxon>
        <taxon>Hypocreomycetidae</taxon>
        <taxon>Hypocreales</taxon>
        <taxon>Nectriaceae</taxon>
        <taxon>Fusarium</taxon>
    </lineage>
</organism>
<dbReference type="PANTHER" id="PTHR32487">
    <property type="entry name" value="3-OXO-DELTA(4,5)-STEROID 5-BETA-REDUCTASE"/>
    <property type="match status" value="1"/>
</dbReference>
<dbReference type="InterPro" id="IPR055222">
    <property type="entry name" value="PRISE-like_Rossmann-fold"/>
</dbReference>
<dbReference type="Gene3D" id="3.40.50.720">
    <property type="entry name" value="NAD(P)-binding Rossmann-like Domain"/>
    <property type="match status" value="1"/>
</dbReference>
<dbReference type="SUPFAM" id="SSF51735">
    <property type="entry name" value="NAD(P)-binding Rossmann-fold domains"/>
    <property type="match status" value="1"/>
</dbReference>
<gene>
    <name evidence="2" type="ORF">FTOL_12194</name>
</gene>
<dbReference type="CDD" id="cd08948">
    <property type="entry name" value="5beta-POR_like_SDR_a"/>
    <property type="match status" value="1"/>
</dbReference>
<dbReference type="AlphaFoldDB" id="A0AAE8SP46"/>
<dbReference type="PANTHER" id="PTHR32487:SF29">
    <property type="entry name" value="NAD-DEPENDENT EPIMERASE_DEHYDRATASE DOMAIN-CONTAINING PROTEIN"/>
    <property type="match status" value="1"/>
</dbReference>
<keyword evidence="3" id="KW-1185">Reference proteome</keyword>
<protein>
    <recommendedName>
        <fullName evidence="1">PRISE-like Rossmann-fold domain-containing protein</fullName>
    </recommendedName>
</protein>
<sequence length="432" mass="48150">MSTQTVHSNHIFHGLPQFPDHVQGLTAIITGANGISGQYMLKVLTQSPKRWARIYCLSRRPPVVEGKLPDFVKHIPLDFLDEPNVIAKTLLDKNVKADYIFFFSYIQVKAEPGASIWANAEGLLCVNTLLLSNFLESLSLASIKPRRIMLQTGAKNYGLHLGPCVAPQEESDARVLLEPNFYYSQEDLLWAYCKKHDIGWNVVRPAWILGAVPDAAMNLCFPLGVYAIVCKHLGQALDFPAGLESWESIHMQSSAMLNAYLEEWCVLTEAAKNEAFNASDGSPFTWGKLWPELASWYGIDSNAPDTDATYYEYDTAHNPPPRGFGPVAKVRVKFSFVEWAKRPEVQQAWKELGLKHGLVNSQLDDTDRIFGTADLAVRTPYSSYLSMLKARKLGWHGFVDTTESILDVLSGFEQLRMLPPLLAEGGNGGMSP</sequence>
<evidence type="ECO:0000259" key="1">
    <source>
        <dbReference type="Pfam" id="PF22917"/>
    </source>
</evidence>
<dbReference type="EMBL" id="ONZP01000563">
    <property type="protein sequence ID" value="SPJ87169.1"/>
    <property type="molecule type" value="Genomic_DNA"/>
</dbReference>
<comment type="caution">
    <text evidence="2">The sequence shown here is derived from an EMBL/GenBank/DDBJ whole genome shotgun (WGS) entry which is preliminary data.</text>
</comment>
<reference evidence="2" key="1">
    <citation type="submission" date="2018-03" db="EMBL/GenBank/DDBJ databases">
        <authorList>
            <person name="Guldener U."/>
        </authorList>
    </citation>
    <scope>NUCLEOTIDE SEQUENCE</scope>
</reference>
<accession>A0AAE8SP46</accession>
<name>A0AAE8SP46_9HYPO</name>
<feature type="domain" description="PRISE-like Rossmann-fold" evidence="1">
    <location>
        <begin position="140"/>
        <end position="307"/>
    </location>
</feature>
<proteinExistence type="predicted"/>
<dbReference type="Proteomes" id="UP001187734">
    <property type="component" value="Unassembled WGS sequence"/>
</dbReference>
<dbReference type="Pfam" id="PF22917">
    <property type="entry name" value="PRISE"/>
    <property type="match status" value="1"/>
</dbReference>
<evidence type="ECO:0000313" key="3">
    <source>
        <dbReference type="Proteomes" id="UP001187734"/>
    </source>
</evidence>
<dbReference type="InterPro" id="IPR036291">
    <property type="entry name" value="NAD(P)-bd_dom_sf"/>
</dbReference>
<evidence type="ECO:0000313" key="2">
    <source>
        <dbReference type="EMBL" id="SPJ87169.1"/>
    </source>
</evidence>